<gene>
    <name evidence="8" type="ordered locus">FN3523_1018</name>
</gene>
<keyword evidence="3 5" id="KW-0238">DNA-binding</keyword>
<feature type="domain" description="Tyr recombinase" evidence="6">
    <location>
        <begin position="208"/>
        <end position="396"/>
    </location>
</feature>
<dbReference type="Pfam" id="PF22022">
    <property type="entry name" value="Phage_int_M"/>
    <property type="match status" value="1"/>
</dbReference>
<dbReference type="RefSeq" id="WP_014548319.1">
    <property type="nucleotide sequence ID" value="NC_017449.1"/>
</dbReference>
<dbReference type="InterPro" id="IPR053876">
    <property type="entry name" value="Phage_int_M"/>
</dbReference>
<sequence length="422" mass="49611">MTNKTITSTYLNKLEHSGDKSYRELILVDTNLYLAIQPNNKKSWIYRYRHRHQNKQFGLGRFPTVTLKKAKEIATEYNRLKEEGVDIAGYRKYQEINKDKLFQNVANKWYKKKEKELRKRTLTEYRKILNKDIIPTFQNKSVAKITLRDVVLFLQKTCQDSYTKFKKYQVILSGIFSYATVLQLCDYNIMTNDLSHIQPPKKAGGFAFINPILDSSNLSILLKKFDSIEYRPSYRRALQLAPLVAFRPSVLATLKWEYIIWSKSLLVIPAKIMKMKQDFIQPLPSQALKILEQQAKPKANNDDSEYIFTCSKGRPICPNKLREIVQQDLGFDGNKLPRQTIHGFRHIVSTGLYHLQIQYGWQSEAIELVLDHRKRNRIQATYNQYQYIEERREILQVWADYLDNLKNSSTPNFTPYIGDSKK</sequence>
<dbReference type="KEGG" id="fcn:FN3523_1018"/>
<dbReference type="Proteomes" id="UP000008303">
    <property type="component" value="Chromosome"/>
</dbReference>
<dbReference type="GO" id="GO:0006310">
    <property type="term" value="P:DNA recombination"/>
    <property type="evidence" value="ECO:0007669"/>
    <property type="project" value="UniProtKB-KW"/>
</dbReference>
<evidence type="ECO:0000256" key="3">
    <source>
        <dbReference type="ARBA" id="ARBA00023125"/>
    </source>
</evidence>
<dbReference type="HOGENOM" id="CLU_027562_0_0_6"/>
<keyword evidence="2" id="KW-0229">DNA integration</keyword>
<dbReference type="InterPro" id="IPR038488">
    <property type="entry name" value="Integrase_DNA-bd_sf"/>
</dbReference>
<dbReference type="InterPro" id="IPR025166">
    <property type="entry name" value="Integrase_DNA_bind_dom"/>
</dbReference>
<dbReference type="SUPFAM" id="SSF56349">
    <property type="entry name" value="DNA breaking-rejoining enzymes"/>
    <property type="match status" value="1"/>
</dbReference>
<evidence type="ECO:0000256" key="5">
    <source>
        <dbReference type="PROSITE-ProRule" id="PRU01248"/>
    </source>
</evidence>
<dbReference type="InterPro" id="IPR050808">
    <property type="entry name" value="Phage_Integrase"/>
</dbReference>
<dbReference type="CDD" id="cd00801">
    <property type="entry name" value="INT_P4_C"/>
    <property type="match status" value="1"/>
</dbReference>
<organism evidence="8 9">
    <name type="scientific">Francisella hispaniensis</name>
    <dbReference type="NCBI Taxonomy" id="622488"/>
    <lineage>
        <taxon>Bacteria</taxon>
        <taxon>Pseudomonadati</taxon>
        <taxon>Pseudomonadota</taxon>
        <taxon>Gammaproteobacteria</taxon>
        <taxon>Thiotrichales</taxon>
        <taxon>Francisellaceae</taxon>
        <taxon>Francisella</taxon>
    </lineage>
</organism>
<dbReference type="Gene3D" id="1.10.443.10">
    <property type="entry name" value="Intergrase catalytic core"/>
    <property type="match status" value="1"/>
</dbReference>
<dbReference type="InterPro" id="IPR044068">
    <property type="entry name" value="CB"/>
</dbReference>
<protein>
    <submittedName>
        <fullName evidence="8">Phage integrase</fullName>
    </submittedName>
</protein>
<dbReference type="PROSITE" id="PS51900">
    <property type="entry name" value="CB"/>
    <property type="match status" value="1"/>
</dbReference>
<feature type="domain" description="Core-binding (CB)" evidence="7">
    <location>
        <begin position="100"/>
        <end position="180"/>
    </location>
</feature>
<dbReference type="InterPro" id="IPR013762">
    <property type="entry name" value="Integrase-like_cat_sf"/>
</dbReference>
<dbReference type="PANTHER" id="PTHR30629:SF2">
    <property type="entry name" value="PROPHAGE INTEGRASE INTS-RELATED"/>
    <property type="match status" value="1"/>
</dbReference>
<dbReference type="InterPro" id="IPR011010">
    <property type="entry name" value="DNA_brk_join_enz"/>
</dbReference>
<evidence type="ECO:0000256" key="4">
    <source>
        <dbReference type="ARBA" id="ARBA00023172"/>
    </source>
</evidence>
<evidence type="ECO:0000313" key="9">
    <source>
        <dbReference type="Proteomes" id="UP000008303"/>
    </source>
</evidence>
<dbReference type="PROSITE" id="PS51898">
    <property type="entry name" value="TYR_RECOMBINASE"/>
    <property type="match status" value="1"/>
</dbReference>
<comment type="similarity">
    <text evidence="1">Belongs to the 'phage' integrase family.</text>
</comment>
<evidence type="ECO:0000256" key="1">
    <source>
        <dbReference type="ARBA" id="ARBA00008857"/>
    </source>
</evidence>
<proteinExistence type="inferred from homology"/>
<dbReference type="PATRIC" id="fig|676032.3.peg.1024"/>
<dbReference type="Pfam" id="PF13356">
    <property type="entry name" value="Arm-DNA-bind_3"/>
    <property type="match status" value="1"/>
</dbReference>
<dbReference type="eggNOG" id="COG0582">
    <property type="taxonomic scope" value="Bacteria"/>
</dbReference>
<dbReference type="EMBL" id="CP002558">
    <property type="protein sequence ID" value="AEE26321.1"/>
    <property type="molecule type" value="Genomic_DNA"/>
</dbReference>
<evidence type="ECO:0000259" key="7">
    <source>
        <dbReference type="PROSITE" id="PS51900"/>
    </source>
</evidence>
<dbReference type="InterPro" id="IPR010998">
    <property type="entry name" value="Integrase_recombinase_N"/>
</dbReference>
<evidence type="ECO:0000259" key="6">
    <source>
        <dbReference type="PROSITE" id="PS51898"/>
    </source>
</evidence>
<dbReference type="GO" id="GO:0015074">
    <property type="term" value="P:DNA integration"/>
    <property type="evidence" value="ECO:0007669"/>
    <property type="project" value="UniProtKB-KW"/>
</dbReference>
<dbReference type="GO" id="GO:0003677">
    <property type="term" value="F:DNA binding"/>
    <property type="evidence" value="ECO:0007669"/>
    <property type="project" value="UniProtKB-UniRule"/>
</dbReference>
<dbReference type="InterPro" id="IPR002104">
    <property type="entry name" value="Integrase_catalytic"/>
</dbReference>
<reference evidence="9" key="1">
    <citation type="journal article" date="2011" name="Appl. Environ. Microbiol.">
        <title>Common ancestry and novel genetic traits of Francisella novicida-like isolates from North America and Australia as revealed by comparative genomic analyses.</title>
        <authorList>
            <person name="Siddaramappa S."/>
            <person name="Challacombe J.F."/>
            <person name="Petersen J.M."/>
            <person name="Pillai S."/>
            <person name="Hogg G."/>
            <person name="Kuske C.R."/>
        </authorList>
    </citation>
    <scope>NUCLEOTIDE SEQUENCE [LARGE SCALE GENOMIC DNA]</scope>
    <source>
        <strain evidence="9">3523</strain>
    </source>
</reference>
<accession>F4BFS7</accession>
<keyword evidence="4" id="KW-0233">DNA recombination</keyword>
<dbReference type="Gene3D" id="1.10.150.130">
    <property type="match status" value="1"/>
</dbReference>
<evidence type="ECO:0000313" key="8">
    <source>
        <dbReference type="EMBL" id="AEE26321.1"/>
    </source>
</evidence>
<dbReference type="AlphaFoldDB" id="F4BFS7"/>
<name>F4BFS7_9GAMM</name>
<dbReference type="Pfam" id="PF00589">
    <property type="entry name" value="Phage_integrase"/>
    <property type="match status" value="1"/>
</dbReference>
<evidence type="ECO:0000256" key="2">
    <source>
        <dbReference type="ARBA" id="ARBA00022908"/>
    </source>
</evidence>
<dbReference type="PANTHER" id="PTHR30629">
    <property type="entry name" value="PROPHAGE INTEGRASE"/>
    <property type="match status" value="1"/>
</dbReference>
<dbReference type="Gene3D" id="3.30.160.390">
    <property type="entry name" value="Integrase, DNA-binding domain"/>
    <property type="match status" value="1"/>
</dbReference>